<organism evidence="5 6">
    <name type="scientific">Heyndrickxia acidicola</name>
    <dbReference type="NCBI Taxonomy" id="209389"/>
    <lineage>
        <taxon>Bacteria</taxon>
        <taxon>Bacillati</taxon>
        <taxon>Bacillota</taxon>
        <taxon>Bacilli</taxon>
        <taxon>Bacillales</taxon>
        <taxon>Bacillaceae</taxon>
        <taxon>Heyndrickxia</taxon>
    </lineage>
</organism>
<keyword evidence="1" id="KW-0285">Flavoprotein</keyword>
<dbReference type="PANTHER" id="PTHR43408:SF2">
    <property type="entry name" value="FMN REDUCTASE (NADPH)"/>
    <property type="match status" value="1"/>
</dbReference>
<dbReference type="Proteomes" id="UP001341444">
    <property type="component" value="Unassembled WGS sequence"/>
</dbReference>
<evidence type="ECO:0000259" key="4">
    <source>
        <dbReference type="Pfam" id="PF03358"/>
    </source>
</evidence>
<evidence type="ECO:0000313" key="5">
    <source>
        <dbReference type="EMBL" id="MED1204484.1"/>
    </source>
</evidence>
<dbReference type="InterPro" id="IPR051814">
    <property type="entry name" value="NAD(P)H-dep_FMN_reductase"/>
</dbReference>
<name>A0ABU6MII9_9BACI</name>
<evidence type="ECO:0000256" key="1">
    <source>
        <dbReference type="ARBA" id="ARBA00022630"/>
    </source>
</evidence>
<dbReference type="SUPFAM" id="SSF52218">
    <property type="entry name" value="Flavoproteins"/>
    <property type="match status" value="1"/>
</dbReference>
<protein>
    <submittedName>
        <fullName evidence="5">NAD(P)H-dependent oxidoreductase</fullName>
    </submittedName>
</protein>
<keyword evidence="3" id="KW-0560">Oxidoreductase</keyword>
<comment type="caution">
    <text evidence="5">The sequence shown here is derived from an EMBL/GenBank/DDBJ whole genome shotgun (WGS) entry which is preliminary data.</text>
</comment>
<dbReference type="Gene3D" id="3.40.50.360">
    <property type="match status" value="1"/>
</dbReference>
<evidence type="ECO:0000256" key="3">
    <source>
        <dbReference type="ARBA" id="ARBA00023002"/>
    </source>
</evidence>
<feature type="domain" description="NADPH-dependent FMN reductase-like" evidence="4">
    <location>
        <begin position="1"/>
        <end position="145"/>
    </location>
</feature>
<keyword evidence="6" id="KW-1185">Reference proteome</keyword>
<accession>A0ABU6MII9</accession>
<reference evidence="5 6" key="1">
    <citation type="submission" date="2023-03" db="EMBL/GenBank/DDBJ databases">
        <title>Bacillus Genome Sequencing.</title>
        <authorList>
            <person name="Dunlap C."/>
        </authorList>
    </citation>
    <scope>NUCLEOTIDE SEQUENCE [LARGE SCALE GENOMIC DNA]</scope>
    <source>
        <strain evidence="5 6">B-23453</strain>
    </source>
</reference>
<dbReference type="RefSeq" id="WP_066266408.1">
    <property type="nucleotide sequence ID" value="NZ_JARMAB010000023.1"/>
</dbReference>
<dbReference type="Pfam" id="PF03358">
    <property type="entry name" value="FMN_red"/>
    <property type="match status" value="1"/>
</dbReference>
<dbReference type="PANTHER" id="PTHR43408">
    <property type="entry name" value="FMN REDUCTASE (NADPH)"/>
    <property type="match status" value="1"/>
</dbReference>
<dbReference type="InterPro" id="IPR029039">
    <property type="entry name" value="Flavoprotein-like_sf"/>
</dbReference>
<keyword evidence="2" id="KW-0288">FMN</keyword>
<sequence>MKLLGISGTIIGAKTGILVKKVLETVKLSYPEVETEYLDLMDYTIQFCDGRPPSAYSEDTRSIIEKVSNADFYLIGTPIFQGSIPGVLKNVFDLIHPRDFRNKVMGFVANGGTYQHYLVIENQLKPIAGFFRAFVAPSYVYANHEHFNENNEIVDPDLLERISRLAEEIVEMQKALKSDQAISIKEQLLIKEEIGR</sequence>
<evidence type="ECO:0000313" key="6">
    <source>
        <dbReference type="Proteomes" id="UP001341444"/>
    </source>
</evidence>
<evidence type="ECO:0000256" key="2">
    <source>
        <dbReference type="ARBA" id="ARBA00022643"/>
    </source>
</evidence>
<dbReference type="EMBL" id="JARMAB010000023">
    <property type="protein sequence ID" value="MED1204484.1"/>
    <property type="molecule type" value="Genomic_DNA"/>
</dbReference>
<proteinExistence type="predicted"/>
<dbReference type="InterPro" id="IPR005025">
    <property type="entry name" value="FMN_Rdtase-like_dom"/>
</dbReference>
<gene>
    <name evidence="5" type="ORF">P4T90_15655</name>
</gene>